<dbReference type="EMBL" id="CADCTR010001518">
    <property type="protein sequence ID" value="CAA9299667.1"/>
    <property type="molecule type" value="Genomic_DNA"/>
</dbReference>
<feature type="non-terminal residue" evidence="1">
    <location>
        <position position="35"/>
    </location>
</feature>
<evidence type="ECO:0000313" key="1">
    <source>
        <dbReference type="EMBL" id="CAA9299667.1"/>
    </source>
</evidence>
<gene>
    <name evidence="1" type="ORF">AVDCRST_MAG93-4504</name>
</gene>
<name>A0A6J4K9B4_9CHLR</name>
<dbReference type="AlphaFoldDB" id="A0A6J4K9B4"/>
<protein>
    <submittedName>
        <fullName evidence="1">Uncharacterized protein</fullName>
    </submittedName>
</protein>
<organism evidence="1">
    <name type="scientific">uncultured Chloroflexia bacterium</name>
    <dbReference type="NCBI Taxonomy" id="1672391"/>
    <lineage>
        <taxon>Bacteria</taxon>
        <taxon>Bacillati</taxon>
        <taxon>Chloroflexota</taxon>
        <taxon>Chloroflexia</taxon>
        <taxon>environmental samples</taxon>
    </lineage>
</organism>
<sequence>DYRLPRGGRRRQARWLISYADESRQRTQCETRFAL</sequence>
<accession>A0A6J4K9B4</accession>
<proteinExistence type="predicted"/>
<feature type="non-terminal residue" evidence="1">
    <location>
        <position position="1"/>
    </location>
</feature>
<reference evidence="1" key="1">
    <citation type="submission" date="2020-02" db="EMBL/GenBank/DDBJ databases">
        <authorList>
            <person name="Meier V. D."/>
        </authorList>
    </citation>
    <scope>NUCLEOTIDE SEQUENCE</scope>
    <source>
        <strain evidence="1">AVDCRST_MAG93</strain>
    </source>
</reference>